<keyword evidence="3" id="KW-1185">Reference proteome</keyword>
<gene>
    <name evidence="2" type="ORF">G3A50_22120</name>
</gene>
<name>A0A6P1YSN7_9HYPH</name>
<dbReference type="RefSeq" id="WP_163078280.1">
    <property type="nucleotide sequence ID" value="NZ_CP048631.1"/>
</dbReference>
<feature type="region of interest" description="Disordered" evidence="1">
    <location>
        <begin position="60"/>
        <end position="82"/>
    </location>
</feature>
<proteinExistence type="predicted"/>
<sequence>MPTSMQSGPHVDITDQEIDSAIAACGGDPREAIRALLVGQAWLQHDIEAARRGSCAGFSRKIPADRKRPSRYSPIGIPTPER</sequence>
<organism evidence="2 3">
    <name type="scientific">Ancylobacter pratisalsi</name>
    <dbReference type="NCBI Taxonomy" id="1745854"/>
    <lineage>
        <taxon>Bacteria</taxon>
        <taxon>Pseudomonadati</taxon>
        <taxon>Pseudomonadota</taxon>
        <taxon>Alphaproteobacteria</taxon>
        <taxon>Hyphomicrobiales</taxon>
        <taxon>Xanthobacteraceae</taxon>
        <taxon>Ancylobacter</taxon>
    </lineage>
</organism>
<dbReference type="Proteomes" id="UP000464751">
    <property type="component" value="Plasmid pLGM"/>
</dbReference>
<accession>A0A6P1YSN7</accession>
<dbReference type="EMBL" id="CP048631">
    <property type="protein sequence ID" value="QIB36517.1"/>
    <property type="molecule type" value="Genomic_DNA"/>
</dbReference>
<evidence type="ECO:0000256" key="1">
    <source>
        <dbReference type="SAM" id="MobiDB-lite"/>
    </source>
</evidence>
<keyword evidence="2" id="KW-0614">Plasmid</keyword>
<dbReference type="AlphaFoldDB" id="A0A6P1YSN7"/>
<protein>
    <submittedName>
        <fullName evidence="2">Uncharacterized protein</fullName>
    </submittedName>
</protein>
<reference evidence="2 3" key="1">
    <citation type="submission" date="2020-02" db="EMBL/GenBank/DDBJ databases">
        <authorList>
            <person name="Li G."/>
        </authorList>
    </citation>
    <scope>NUCLEOTIDE SEQUENCE [LARGE SCALE GENOMIC DNA]</scope>
    <source>
        <strain evidence="2 3">DSM 102029</strain>
        <plasmid evidence="3">plgm</plasmid>
    </source>
</reference>
<dbReference type="KEGG" id="apra:G3A50_22120"/>
<evidence type="ECO:0000313" key="2">
    <source>
        <dbReference type="EMBL" id="QIB36517.1"/>
    </source>
</evidence>
<evidence type="ECO:0000313" key="3">
    <source>
        <dbReference type="Proteomes" id="UP000464751"/>
    </source>
</evidence>
<geneLocation type="plasmid" evidence="3">
    <name>plgm</name>
</geneLocation>